<evidence type="ECO:0000256" key="1">
    <source>
        <dbReference type="ARBA" id="ARBA00022460"/>
    </source>
</evidence>
<feature type="signal peptide" evidence="5">
    <location>
        <begin position="1"/>
        <end position="16"/>
    </location>
</feature>
<evidence type="ECO:0000256" key="4">
    <source>
        <dbReference type="SAM" id="MobiDB-lite"/>
    </source>
</evidence>
<feature type="chain" id="PRO_5035935849" evidence="5">
    <location>
        <begin position="17"/>
        <end position="1411"/>
    </location>
</feature>
<keyword evidence="7" id="KW-1185">Reference proteome</keyword>
<feature type="compositionally biased region" description="Polar residues" evidence="4">
    <location>
        <begin position="1353"/>
        <end position="1363"/>
    </location>
</feature>
<feature type="region of interest" description="Disordered" evidence="4">
    <location>
        <begin position="579"/>
        <end position="736"/>
    </location>
</feature>
<feature type="compositionally biased region" description="Polar residues" evidence="4">
    <location>
        <begin position="623"/>
        <end position="643"/>
    </location>
</feature>
<feature type="compositionally biased region" description="Polar residues" evidence="4">
    <location>
        <begin position="375"/>
        <end position="399"/>
    </location>
</feature>
<keyword evidence="1 3" id="KW-0193">Cuticle</keyword>
<protein>
    <submittedName>
        <fullName evidence="6">(diamondback moth) hypothetical protein</fullName>
    </submittedName>
</protein>
<dbReference type="InterPro" id="IPR031311">
    <property type="entry name" value="CHIT_BIND_RR_consensus"/>
</dbReference>
<feature type="compositionally biased region" description="Polar residues" evidence="4">
    <location>
        <begin position="1151"/>
        <end position="1175"/>
    </location>
</feature>
<feature type="region of interest" description="Disordered" evidence="4">
    <location>
        <begin position="149"/>
        <end position="456"/>
    </location>
</feature>
<feature type="compositionally biased region" description="Polar residues" evidence="4">
    <location>
        <begin position="1082"/>
        <end position="1092"/>
    </location>
</feature>
<dbReference type="InterPro" id="IPR000618">
    <property type="entry name" value="Insect_cuticle"/>
</dbReference>
<dbReference type="Proteomes" id="UP000653454">
    <property type="component" value="Unassembled WGS sequence"/>
</dbReference>
<comment type="caution">
    <text evidence="6">The sequence shown here is derived from an EMBL/GenBank/DDBJ whole genome shotgun (WGS) entry which is preliminary data.</text>
</comment>
<evidence type="ECO:0000256" key="5">
    <source>
        <dbReference type="SAM" id="SignalP"/>
    </source>
</evidence>
<dbReference type="EMBL" id="CAJHNJ030000034">
    <property type="protein sequence ID" value="CAG9127506.1"/>
    <property type="molecule type" value="Genomic_DNA"/>
</dbReference>
<evidence type="ECO:0000256" key="2">
    <source>
        <dbReference type="ARBA" id="ARBA00022729"/>
    </source>
</evidence>
<feature type="compositionally biased region" description="Basic and acidic residues" evidence="4">
    <location>
        <begin position="644"/>
        <end position="654"/>
    </location>
</feature>
<feature type="compositionally biased region" description="Polar residues" evidence="4">
    <location>
        <begin position="1013"/>
        <end position="1022"/>
    </location>
</feature>
<feature type="compositionally biased region" description="Polar residues" evidence="4">
    <location>
        <begin position="973"/>
        <end position="1006"/>
    </location>
</feature>
<feature type="compositionally biased region" description="Polar residues" evidence="4">
    <location>
        <begin position="1284"/>
        <end position="1330"/>
    </location>
</feature>
<feature type="region of interest" description="Disordered" evidence="4">
    <location>
        <begin position="1151"/>
        <end position="1411"/>
    </location>
</feature>
<evidence type="ECO:0000256" key="3">
    <source>
        <dbReference type="PROSITE-ProRule" id="PRU00497"/>
    </source>
</evidence>
<proteinExistence type="predicted"/>
<feature type="compositionally biased region" description="Polar residues" evidence="4">
    <location>
        <begin position="722"/>
        <end position="736"/>
    </location>
</feature>
<feature type="compositionally biased region" description="Polar residues" evidence="4">
    <location>
        <begin position="1204"/>
        <end position="1242"/>
    </location>
</feature>
<feature type="region of interest" description="Disordered" evidence="4">
    <location>
        <begin position="964"/>
        <end position="1023"/>
    </location>
</feature>
<feature type="compositionally biased region" description="Low complexity" evidence="4">
    <location>
        <begin position="1093"/>
        <end position="1109"/>
    </location>
</feature>
<name>A0A8S4FG25_PLUXY</name>
<evidence type="ECO:0000313" key="7">
    <source>
        <dbReference type="Proteomes" id="UP000653454"/>
    </source>
</evidence>
<feature type="compositionally biased region" description="Polar residues" evidence="4">
    <location>
        <begin position="221"/>
        <end position="291"/>
    </location>
</feature>
<accession>A0A8S4FG25</accession>
<sequence length="1411" mass="155987">MRIFLFLCAGLALGGCDKLDRTYLPPPGSKFSGGSPGAILGPLDSPKESTFPTSGTTGFIEQGLNNQPGYRQGPLQAQTTSTPGYGFTRQDISQSPGQFGGANNRIPPVSQAPGLPQAPFNPSVQNAIRNYQNQFNLPSTTTSYAFSQTTTYPPSEGDFETSTGPTDLPGQELAFGPIPSQNPSNTYQNNGFADQSPIQEVPILQKSPSGTPINRPGFMQRPQNNIVVNPDQSNLMDPQVDRNQGTLQSGSQYSGFPNLSQDYVQENTPVDKPTTYQPSLNSPNIPKTPGSTVPGLRDQYGNFVPSSVSQNVRGQSENPLQGYRQNDQVPILTNNGNPFAPTQFSSSTNPSFSNADQNQNLASPSSSAQSTVSSYNPKTQGTLSPNENFRSQGSFNTPNTHDKRFNDIPGRPTSLTSSNVSSNTTSSYKPTLPSYNGDQKELKGTSENRPERVQAEADRNAVILNYDALITPDGDFSYSFDTSNGIHADESGTASDGVKAKGSYSYIGDDGKLYKVVYTADENGFRPQGDHLPTPPPIPEAILRVIEQANRDKEAGIIHDGSYDEEKYGYKKYSGLMDNFKSQPEKDNDLSVNRPNSIRGDTVANGSFNKNMDTNEPYESENNKFSDTTSSRNQLQPKLPSQYSKERNDERRISEYSNRAPFKNEGRPSQTAYLDKTNTQNQFDEKYYEKRPSSVQNKGPTANNYDIDASISRNKLSKTENDLNPTNDNRNIEQTPIKTNYPNRKQQYGYKNDNTAPDLKMTEKNISYKPNEGQNTGNIANNESFRQYDNDGNIVTKIKLPNIPTKESDNINKQPAHVFDPYVGTENQYLPTDSNDYDLLEETDVSLQPDSGSTMTTPSDNQSMDGKNKFFEGPQKSFIRNNVATLNTEPLKKSTISRPSPYLDSTKGIITATDSSIDDEETGYEYSHPQQKFNLGMTEFEKEEQTEDRNKIPKEFVSDKYGVRRPTARPNLGPQSPIITRPSLINSQQNVRPGLTTNKQFPPYSNEQRKTKTQLPSDTTQIPFGARIPTLAPVQNYPVTQRNQYNNRRVPTTPGRTNYPVDDTNMSTTPMSPEIPSELGSVEQSGAYPTNQPSTSIITDSTSPSYYTDKGFPTTNIPSRLNGFTKNETNTVQSGQIPYNKQVAISKSATENYPGINSDNDNYGFNPNSDTTPNDGSREELYRRPSQNNGQQYSTTPDYPKETPTYQPSYSTSRFNNNPTDPNNVFSTAIPNYQGENSQEFNTPPGVVQGPTNVPFSSQNTPIGSFQQFNTPYTGRPQRPTFMPISSQNPSSGSQQFSTPSDFSQRSSDVPFSSQYPNNYPTTSRTQNLDYNGDFPATGTNAGINQKVPALNANYTPEGQSRPQEIRVDSESSVDMRPFKDTTSAPANINREDFSGARRPQYFDPITGYHY</sequence>
<feature type="compositionally biased region" description="Polar residues" evidence="4">
    <location>
        <begin position="179"/>
        <end position="198"/>
    </location>
</feature>
<dbReference type="PROSITE" id="PS00233">
    <property type="entry name" value="CHIT_BIND_RR_1"/>
    <property type="match status" value="1"/>
</dbReference>
<feature type="compositionally biased region" description="Polar residues" evidence="4">
    <location>
        <begin position="667"/>
        <end position="682"/>
    </location>
</feature>
<feature type="compositionally biased region" description="Low complexity" evidence="4">
    <location>
        <begin position="413"/>
        <end position="427"/>
    </location>
</feature>
<feature type="compositionally biased region" description="Basic and acidic residues" evidence="4">
    <location>
        <begin position="438"/>
        <end position="456"/>
    </location>
</feature>
<feature type="compositionally biased region" description="Basic and acidic residues" evidence="4">
    <location>
        <begin position="683"/>
        <end position="692"/>
    </location>
</feature>
<dbReference type="PRINTS" id="PR00947">
    <property type="entry name" value="CUTICLE"/>
</dbReference>
<dbReference type="Pfam" id="PF00379">
    <property type="entry name" value="Chitin_bind_4"/>
    <property type="match status" value="1"/>
</dbReference>
<evidence type="ECO:0000313" key="6">
    <source>
        <dbReference type="EMBL" id="CAG9127506.1"/>
    </source>
</evidence>
<reference evidence="6" key="1">
    <citation type="submission" date="2020-11" db="EMBL/GenBank/DDBJ databases">
        <authorList>
            <person name="Whiteford S."/>
        </authorList>
    </citation>
    <scope>NUCLEOTIDE SEQUENCE</scope>
</reference>
<keyword evidence="2 5" id="KW-0732">Signal</keyword>
<feature type="compositionally biased region" description="Low complexity" evidence="4">
    <location>
        <begin position="363"/>
        <end position="374"/>
    </location>
</feature>
<dbReference type="PROSITE" id="PS51257">
    <property type="entry name" value="PROKAR_LIPOPROTEIN"/>
    <property type="match status" value="1"/>
</dbReference>
<feature type="compositionally biased region" description="Polar residues" evidence="4">
    <location>
        <begin position="1185"/>
        <end position="1197"/>
    </location>
</feature>
<feature type="compositionally biased region" description="Polar residues" evidence="4">
    <location>
        <begin position="604"/>
        <end position="614"/>
    </location>
</feature>
<feature type="compositionally biased region" description="Polar residues" evidence="4">
    <location>
        <begin position="1045"/>
        <end position="1056"/>
    </location>
</feature>
<dbReference type="PROSITE" id="PS51155">
    <property type="entry name" value="CHIT_BIND_RR_2"/>
    <property type="match status" value="1"/>
</dbReference>
<organism evidence="6 7">
    <name type="scientific">Plutella xylostella</name>
    <name type="common">Diamondback moth</name>
    <name type="synonym">Plutella maculipennis</name>
    <dbReference type="NCBI Taxonomy" id="51655"/>
    <lineage>
        <taxon>Eukaryota</taxon>
        <taxon>Metazoa</taxon>
        <taxon>Ecdysozoa</taxon>
        <taxon>Arthropoda</taxon>
        <taxon>Hexapoda</taxon>
        <taxon>Insecta</taxon>
        <taxon>Pterygota</taxon>
        <taxon>Neoptera</taxon>
        <taxon>Endopterygota</taxon>
        <taxon>Lepidoptera</taxon>
        <taxon>Glossata</taxon>
        <taxon>Ditrysia</taxon>
        <taxon>Yponomeutoidea</taxon>
        <taxon>Plutellidae</taxon>
        <taxon>Plutella</taxon>
    </lineage>
</organism>
<feature type="region of interest" description="Disordered" evidence="4">
    <location>
        <begin position="1045"/>
        <end position="1109"/>
    </location>
</feature>
<feature type="compositionally biased region" description="Polar residues" evidence="4">
    <location>
        <begin position="1250"/>
        <end position="1273"/>
    </location>
</feature>
<feature type="compositionally biased region" description="Polar residues" evidence="4">
    <location>
        <begin position="304"/>
        <end position="362"/>
    </location>
</feature>
<feature type="compositionally biased region" description="Polar residues" evidence="4">
    <location>
        <begin position="693"/>
        <end position="704"/>
    </location>
</feature>
<gene>
    <name evidence="6" type="ORF">PLXY2_LOCUS9026</name>
</gene>
<dbReference type="GO" id="GO:0042302">
    <property type="term" value="F:structural constituent of cuticle"/>
    <property type="evidence" value="ECO:0007669"/>
    <property type="project" value="UniProtKB-UniRule"/>
</dbReference>